<evidence type="ECO:0000256" key="18">
    <source>
        <dbReference type="SAM" id="Phobius"/>
    </source>
</evidence>
<dbReference type="SUPFAM" id="SSF161093">
    <property type="entry name" value="MgtE membrane domain-like"/>
    <property type="match status" value="1"/>
</dbReference>
<dbReference type="GO" id="GO:0043937">
    <property type="term" value="P:regulation of sporulation"/>
    <property type="evidence" value="ECO:0007669"/>
    <property type="project" value="InterPro"/>
</dbReference>
<dbReference type="PROSITE" id="PS51371">
    <property type="entry name" value="CBS"/>
    <property type="match status" value="1"/>
</dbReference>
<dbReference type="Gene3D" id="3.90.1280.20">
    <property type="match status" value="1"/>
</dbReference>
<evidence type="ECO:0000256" key="10">
    <source>
        <dbReference type="ARBA" id="ARBA00022989"/>
    </source>
</evidence>
<evidence type="ECO:0000256" key="14">
    <source>
        <dbReference type="ARBA" id="ARBA00023157"/>
    </source>
</evidence>
<dbReference type="InterPro" id="IPR023753">
    <property type="entry name" value="FAD/NAD-binding_dom"/>
</dbReference>
<dbReference type="InterPro" id="IPR023054">
    <property type="entry name" value="Sporulation_regulator_WhiA_C"/>
</dbReference>
<evidence type="ECO:0000259" key="19">
    <source>
        <dbReference type="PROSITE" id="PS51371"/>
    </source>
</evidence>
<feature type="transmembrane region" description="Helical" evidence="18">
    <location>
        <begin position="565"/>
        <end position="585"/>
    </location>
</feature>
<evidence type="ECO:0000256" key="11">
    <source>
        <dbReference type="ARBA" id="ARBA00023002"/>
    </source>
</evidence>
<keyword evidence="9" id="KW-0460">Magnesium</keyword>
<keyword evidence="17" id="KW-0129">CBS domain</keyword>
<dbReference type="PRINTS" id="PR00368">
    <property type="entry name" value="FADPNR"/>
</dbReference>
<dbReference type="InterPro" id="IPR006667">
    <property type="entry name" value="SLC41_membr_dom"/>
</dbReference>
<dbReference type="GO" id="GO:0008324">
    <property type="term" value="F:monoatomic cation transmembrane transporter activity"/>
    <property type="evidence" value="ECO:0007669"/>
    <property type="project" value="InterPro"/>
</dbReference>
<dbReference type="InterPro" id="IPR003802">
    <property type="entry name" value="Sporulation_regulator_WhiA"/>
</dbReference>
<evidence type="ECO:0000256" key="9">
    <source>
        <dbReference type="ARBA" id="ARBA00022842"/>
    </source>
</evidence>
<dbReference type="GO" id="GO:0016020">
    <property type="term" value="C:membrane"/>
    <property type="evidence" value="ECO:0007669"/>
    <property type="project" value="UniProtKB-SubCell"/>
</dbReference>
<dbReference type="EMBL" id="CAJOBA010000548">
    <property type="protein sequence ID" value="CAF3540321.1"/>
    <property type="molecule type" value="Genomic_DNA"/>
</dbReference>
<keyword evidence="15" id="KW-0676">Redox-active center</keyword>
<keyword evidence="4" id="KW-0813">Transport</keyword>
<keyword evidence="16" id="KW-0131">Cell cycle</keyword>
<reference evidence="21" key="1">
    <citation type="submission" date="2021-02" db="EMBL/GenBank/DDBJ databases">
        <authorList>
            <person name="Nowell W R."/>
        </authorList>
    </citation>
    <scope>NUCLEOTIDE SEQUENCE</scope>
</reference>
<dbReference type="SUPFAM" id="SSF51905">
    <property type="entry name" value="FAD/NAD(P)-binding domain"/>
    <property type="match status" value="1"/>
</dbReference>
<comment type="similarity">
    <text evidence="2">Belongs to the class-II pyridine nucleotide-disulfide oxidoreductase family.</text>
</comment>
<dbReference type="Gene3D" id="3.10.28.10">
    <property type="entry name" value="Homing endonucleases"/>
    <property type="match status" value="1"/>
</dbReference>
<dbReference type="Pfam" id="PF01769">
    <property type="entry name" value="MgtE"/>
    <property type="match status" value="1"/>
</dbReference>
<evidence type="ECO:0000256" key="4">
    <source>
        <dbReference type="ARBA" id="ARBA00022448"/>
    </source>
</evidence>
<feature type="transmembrane region" description="Helical" evidence="18">
    <location>
        <begin position="678"/>
        <end position="696"/>
    </location>
</feature>
<evidence type="ECO:0000256" key="13">
    <source>
        <dbReference type="ARBA" id="ARBA00023136"/>
    </source>
</evidence>
<dbReference type="Pfam" id="PF14527">
    <property type="entry name" value="LAGLIDADG_WhiA"/>
    <property type="match status" value="1"/>
</dbReference>
<evidence type="ECO:0000256" key="12">
    <source>
        <dbReference type="ARBA" id="ARBA00023125"/>
    </source>
</evidence>
<evidence type="ECO:0000256" key="15">
    <source>
        <dbReference type="ARBA" id="ARBA00023284"/>
    </source>
</evidence>
<dbReference type="Proteomes" id="UP000677228">
    <property type="component" value="Unassembled WGS sequence"/>
</dbReference>
<comment type="similarity">
    <text evidence="3">Belongs to the SLC41A transporter family.</text>
</comment>
<dbReference type="Gene3D" id="1.10.357.20">
    <property type="entry name" value="SLC41 divalent cation transporters, integral membrane domain"/>
    <property type="match status" value="2"/>
</dbReference>
<keyword evidence="5" id="KW-0132">Cell division</keyword>
<sequence length="698" mass="76781">MLKKPKYMIRIEEGKVQQVSMWVYADAIVPTILLVNKGKYALDPFPLRQTRILYLIWLWIGLQGKRLKAAFSDEAKVELNRNDPQRIRFAVRMMEHALEAGSEFFSGEVIQINQIEQNHEVVTKEGDHFIGRTVLIASGTVEHKLGIAGEIELYARGVSYCAVCDGGLFRGKEVVVIGGGNSAMEEAAYLADVVKKVHLVHRRQGFRARVESVTIESTLDKTRKELIVQGVFPYVGLDPVTNFVKDKKITDENKYLIVNQKMETTIPGLYAAGDVLNKPLRQVVTAVGDGAVAVIEAKNYLNRLDGQDLIKAFKKINLPISTRQRRTKHFLYSKRSEHISDILKAMGAVEMMIEMENGRVTKDLNSQLTKLNNIEIANSIKTINLSTEQLSTIDHLNLASISPSLALYIRYRRKHPSHSLSELVKTINRTEKLSLSRSWAGHMSRALTELGKTSQSQILNAQSVIHDRDEIVEAVKLVEKFNKEAIPVLSSDNKLIGVISDNDIVGHVIEEATEDINRMSGISELRFSYVKASTLSIFKSRILWLSILMVSATLSSIVIDQFSNFGASITAGVSTAMLIPIMTVISGSSGNAGSQASVSVIRSITLGLSAHTEVLANGTLKMNPYELAVIVSASASLCLMIAIVLAKMVGAMLPFLAVKLKIDPAVMAAPLLTTLLDATSTAIFFGLGILTIKLALGL</sequence>
<dbReference type="GO" id="GO:0051301">
    <property type="term" value="P:cell division"/>
    <property type="evidence" value="ECO:0007669"/>
    <property type="project" value="UniProtKB-KW"/>
</dbReference>
<keyword evidence="6" id="KW-0285">Flavoprotein</keyword>
<dbReference type="PRINTS" id="PR00469">
    <property type="entry name" value="PNDRDTASEII"/>
</dbReference>
<feature type="transmembrane region" description="Helical" evidence="18">
    <location>
        <begin position="627"/>
        <end position="658"/>
    </location>
</feature>
<comment type="subcellular location">
    <subcellularLocation>
        <location evidence="1">Membrane</location>
        <topology evidence="1">Multi-pass membrane protein</topology>
    </subcellularLocation>
</comment>
<name>A0A8S2GP05_9BILA</name>
<evidence type="ECO:0000313" key="21">
    <source>
        <dbReference type="EMBL" id="CAF3540321.1"/>
    </source>
</evidence>
<feature type="transmembrane region" description="Helical" evidence="18">
    <location>
        <begin position="542"/>
        <end position="559"/>
    </location>
</feature>
<dbReference type="PROSITE" id="PS00573">
    <property type="entry name" value="PYRIDINE_REDOX_2"/>
    <property type="match status" value="1"/>
</dbReference>
<dbReference type="GO" id="GO:0016668">
    <property type="term" value="F:oxidoreductase activity, acting on a sulfur group of donors, NAD(P) as acceptor"/>
    <property type="evidence" value="ECO:0007669"/>
    <property type="project" value="UniProtKB-ARBA"/>
</dbReference>
<keyword evidence="12" id="KW-0238">DNA-binding</keyword>
<dbReference type="InterPro" id="IPR008255">
    <property type="entry name" value="Pyr_nucl-diS_OxRdtase_2_AS"/>
</dbReference>
<keyword evidence="7 18" id="KW-0812">Transmembrane</keyword>
<dbReference type="AlphaFoldDB" id="A0A8S2GP05"/>
<dbReference type="GO" id="GO:0003677">
    <property type="term" value="F:DNA binding"/>
    <property type="evidence" value="ECO:0007669"/>
    <property type="project" value="UniProtKB-KW"/>
</dbReference>
<dbReference type="Pfam" id="PF02650">
    <property type="entry name" value="HTH_WhiA"/>
    <property type="match status" value="1"/>
</dbReference>
<evidence type="ECO:0000313" key="22">
    <source>
        <dbReference type="Proteomes" id="UP000682733"/>
    </source>
</evidence>
<dbReference type="Pfam" id="PF00571">
    <property type="entry name" value="CBS"/>
    <property type="match status" value="1"/>
</dbReference>
<dbReference type="GO" id="GO:0097237">
    <property type="term" value="P:cellular response to toxic substance"/>
    <property type="evidence" value="ECO:0007669"/>
    <property type="project" value="UniProtKB-ARBA"/>
</dbReference>
<dbReference type="InterPro" id="IPR039518">
    <property type="entry name" value="WhiA_LAGLIDADG_dom"/>
</dbReference>
<evidence type="ECO:0000313" key="20">
    <source>
        <dbReference type="EMBL" id="CAF0760576.1"/>
    </source>
</evidence>
<organism evidence="21 22">
    <name type="scientific">Didymodactylos carnosus</name>
    <dbReference type="NCBI Taxonomy" id="1234261"/>
    <lineage>
        <taxon>Eukaryota</taxon>
        <taxon>Metazoa</taxon>
        <taxon>Spiralia</taxon>
        <taxon>Gnathifera</taxon>
        <taxon>Rotifera</taxon>
        <taxon>Eurotatoria</taxon>
        <taxon>Bdelloidea</taxon>
        <taxon>Philodinida</taxon>
        <taxon>Philodinidae</taxon>
        <taxon>Didymodactylos</taxon>
    </lineage>
</organism>
<dbReference type="EMBL" id="CAJNOK010000548">
    <property type="protein sequence ID" value="CAF0760576.1"/>
    <property type="molecule type" value="Genomic_DNA"/>
</dbReference>
<keyword evidence="8" id="KW-0274">FAD</keyword>
<dbReference type="SUPFAM" id="SSF54631">
    <property type="entry name" value="CBS-domain pair"/>
    <property type="match status" value="1"/>
</dbReference>
<dbReference type="Pfam" id="PF07992">
    <property type="entry name" value="Pyr_redox_2"/>
    <property type="match status" value="1"/>
</dbReference>
<feature type="domain" description="CBS" evidence="19">
    <location>
        <begin position="458"/>
        <end position="514"/>
    </location>
</feature>
<keyword evidence="14" id="KW-1015">Disulfide bond</keyword>
<gene>
    <name evidence="20" type="ORF">OVA965_LOCUS2527</name>
    <name evidence="21" type="ORF">TMI583_LOCUS2527</name>
</gene>
<comment type="caution">
    <text evidence="21">The sequence shown here is derived from an EMBL/GenBank/DDBJ whole genome shotgun (WGS) entry which is preliminary data.</text>
</comment>
<dbReference type="Proteomes" id="UP000682733">
    <property type="component" value="Unassembled WGS sequence"/>
</dbReference>
<dbReference type="InterPro" id="IPR046342">
    <property type="entry name" value="CBS_dom_sf"/>
</dbReference>
<proteinExistence type="inferred from homology"/>
<keyword evidence="13 18" id="KW-0472">Membrane</keyword>
<dbReference type="NCBIfam" id="TIGR00647">
    <property type="entry name" value="DNA_bind_WhiA"/>
    <property type="match status" value="1"/>
</dbReference>
<evidence type="ECO:0000256" key="5">
    <source>
        <dbReference type="ARBA" id="ARBA00022618"/>
    </source>
</evidence>
<evidence type="ECO:0000256" key="1">
    <source>
        <dbReference type="ARBA" id="ARBA00004141"/>
    </source>
</evidence>
<dbReference type="InterPro" id="IPR036739">
    <property type="entry name" value="SLC41_membr_dom_sf"/>
</dbReference>
<evidence type="ECO:0000256" key="2">
    <source>
        <dbReference type="ARBA" id="ARBA00009333"/>
    </source>
</evidence>
<dbReference type="Gene3D" id="3.50.50.60">
    <property type="entry name" value="FAD/NAD(P)-binding domain"/>
    <property type="match status" value="2"/>
</dbReference>
<dbReference type="InterPro" id="IPR027434">
    <property type="entry name" value="Homing_endonucl"/>
</dbReference>
<evidence type="ECO:0000256" key="3">
    <source>
        <dbReference type="ARBA" id="ARBA00009749"/>
    </source>
</evidence>
<dbReference type="InterPro" id="IPR036188">
    <property type="entry name" value="FAD/NAD-bd_sf"/>
</dbReference>
<keyword evidence="11" id="KW-0560">Oxidoreductase</keyword>
<keyword evidence="10 18" id="KW-1133">Transmembrane helix</keyword>
<accession>A0A8S2GP05</accession>
<evidence type="ECO:0000256" key="7">
    <source>
        <dbReference type="ARBA" id="ARBA00022692"/>
    </source>
</evidence>
<evidence type="ECO:0000256" key="16">
    <source>
        <dbReference type="ARBA" id="ARBA00023306"/>
    </source>
</evidence>
<evidence type="ECO:0000256" key="8">
    <source>
        <dbReference type="ARBA" id="ARBA00022827"/>
    </source>
</evidence>
<dbReference type="InterPro" id="IPR050097">
    <property type="entry name" value="Ferredoxin-NADP_redctase_2"/>
</dbReference>
<dbReference type="PANTHER" id="PTHR48105">
    <property type="entry name" value="THIOREDOXIN REDUCTASE 1-RELATED-RELATED"/>
    <property type="match status" value="1"/>
</dbReference>
<evidence type="ECO:0000256" key="6">
    <source>
        <dbReference type="ARBA" id="ARBA00022630"/>
    </source>
</evidence>
<evidence type="ECO:0000256" key="17">
    <source>
        <dbReference type="PROSITE-ProRule" id="PRU00703"/>
    </source>
</evidence>
<dbReference type="InterPro" id="IPR000644">
    <property type="entry name" value="CBS_dom"/>
</dbReference>
<protein>
    <recommendedName>
        <fullName evidence="19">CBS domain-containing protein</fullName>
    </recommendedName>
</protein>